<protein>
    <submittedName>
        <fullName evidence="3">Uncharacterized protein</fullName>
    </submittedName>
</protein>
<evidence type="ECO:0000256" key="2">
    <source>
        <dbReference type="SAM" id="SignalP"/>
    </source>
</evidence>
<organism evidence="3 4">
    <name type="scientific">Parvularcula maris</name>
    <dbReference type="NCBI Taxonomy" id="2965077"/>
    <lineage>
        <taxon>Bacteria</taxon>
        <taxon>Pseudomonadati</taxon>
        <taxon>Pseudomonadota</taxon>
        <taxon>Alphaproteobacteria</taxon>
        <taxon>Parvularculales</taxon>
        <taxon>Parvularculaceae</taxon>
        <taxon>Parvularcula</taxon>
    </lineage>
</organism>
<evidence type="ECO:0000313" key="3">
    <source>
        <dbReference type="EMBL" id="MCQ8185065.1"/>
    </source>
</evidence>
<proteinExistence type="predicted"/>
<feature type="region of interest" description="Disordered" evidence="1">
    <location>
        <begin position="23"/>
        <end position="44"/>
    </location>
</feature>
<dbReference type="Proteomes" id="UP001142610">
    <property type="component" value="Unassembled WGS sequence"/>
</dbReference>
<gene>
    <name evidence="3" type="ORF">NOG11_06635</name>
</gene>
<keyword evidence="4" id="KW-1185">Reference proteome</keyword>
<dbReference type="AlphaFoldDB" id="A0A9X2L8L4"/>
<accession>A0A9X2L8L4</accession>
<reference evidence="3" key="1">
    <citation type="submission" date="2022-07" db="EMBL/GenBank/DDBJ databases">
        <title>Parvularcula maris sp. nov., an algicidal bacterium isolated from seawater.</title>
        <authorList>
            <person name="Li F."/>
        </authorList>
    </citation>
    <scope>NUCLEOTIDE SEQUENCE</scope>
    <source>
        <strain evidence="3">BGMRC 0090</strain>
    </source>
</reference>
<comment type="caution">
    <text evidence="3">The sequence shown here is derived from an EMBL/GenBank/DDBJ whole genome shotgun (WGS) entry which is preliminary data.</text>
</comment>
<dbReference type="PROSITE" id="PS51257">
    <property type="entry name" value="PROKAR_LIPOPROTEIN"/>
    <property type="match status" value="1"/>
</dbReference>
<evidence type="ECO:0000256" key="1">
    <source>
        <dbReference type="SAM" id="MobiDB-lite"/>
    </source>
</evidence>
<feature type="chain" id="PRO_5040762063" evidence="2">
    <location>
        <begin position="23"/>
        <end position="161"/>
    </location>
</feature>
<name>A0A9X2L8L4_9PROT</name>
<feature type="signal peptide" evidence="2">
    <location>
        <begin position="1"/>
        <end position="22"/>
    </location>
</feature>
<evidence type="ECO:0000313" key="4">
    <source>
        <dbReference type="Proteomes" id="UP001142610"/>
    </source>
</evidence>
<sequence length="161" mass="16883">MKVLVPLILLAAAACASAPKPAAQAPQGEAFRRSEAPDPSPLARYDIPSGRCGMILWARSGGRTVPIFRSVDVTSATMTVEGEKVALLLQSQDGDLRLGMRAQQLFAASEDAQAGLTVMTKLEWGQPFPSGTYVRGGTLTLTGSDGWQRILPVAGIAGCKA</sequence>
<keyword evidence="2" id="KW-0732">Signal</keyword>
<dbReference type="EMBL" id="JANIBC010000003">
    <property type="protein sequence ID" value="MCQ8185065.1"/>
    <property type="molecule type" value="Genomic_DNA"/>
</dbReference>
<dbReference type="RefSeq" id="WP_256618926.1">
    <property type="nucleotide sequence ID" value="NZ_JANIBC010000003.1"/>
</dbReference>